<reference evidence="2 3" key="1">
    <citation type="journal article" date="2018" name="Front. Plant Sci.">
        <title>Red Clover (Trifolium pratense) and Zigzag Clover (T. medium) - A Picture of Genomic Similarities and Differences.</title>
        <authorList>
            <person name="Dluhosova J."/>
            <person name="Istvanek J."/>
            <person name="Nedelnik J."/>
            <person name="Repkova J."/>
        </authorList>
    </citation>
    <scope>NUCLEOTIDE SEQUENCE [LARGE SCALE GENOMIC DNA]</scope>
    <source>
        <strain evidence="3">cv. 10/8</strain>
        <tissue evidence="2">Leaf</tissue>
    </source>
</reference>
<feature type="domain" description="RNase H type-1" evidence="1">
    <location>
        <begin position="2"/>
        <end position="63"/>
    </location>
</feature>
<organism evidence="2 3">
    <name type="scientific">Trifolium medium</name>
    <dbReference type="NCBI Taxonomy" id="97028"/>
    <lineage>
        <taxon>Eukaryota</taxon>
        <taxon>Viridiplantae</taxon>
        <taxon>Streptophyta</taxon>
        <taxon>Embryophyta</taxon>
        <taxon>Tracheophyta</taxon>
        <taxon>Spermatophyta</taxon>
        <taxon>Magnoliopsida</taxon>
        <taxon>eudicotyledons</taxon>
        <taxon>Gunneridae</taxon>
        <taxon>Pentapetalae</taxon>
        <taxon>rosids</taxon>
        <taxon>fabids</taxon>
        <taxon>Fabales</taxon>
        <taxon>Fabaceae</taxon>
        <taxon>Papilionoideae</taxon>
        <taxon>50 kb inversion clade</taxon>
        <taxon>NPAAA clade</taxon>
        <taxon>Hologalegina</taxon>
        <taxon>IRL clade</taxon>
        <taxon>Trifolieae</taxon>
        <taxon>Trifolium</taxon>
    </lineage>
</organism>
<dbReference type="GO" id="GO:0004523">
    <property type="term" value="F:RNA-DNA hybrid ribonuclease activity"/>
    <property type="evidence" value="ECO:0007669"/>
    <property type="project" value="InterPro"/>
</dbReference>
<dbReference type="Pfam" id="PF13456">
    <property type="entry name" value="RVT_3"/>
    <property type="match status" value="1"/>
</dbReference>
<evidence type="ECO:0000259" key="1">
    <source>
        <dbReference type="Pfam" id="PF13456"/>
    </source>
</evidence>
<keyword evidence="3" id="KW-1185">Reference proteome</keyword>
<proteinExistence type="predicted"/>
<accession>A0A392SDL5</accession>
<dbReference type="Proteomes" id="UP000265520">
    <property type="component" value="Unassembled WGS sequence"/>
</dbReference>
<sequence length="68" mass="7643">DVDFEMDCKGVVDSLYSSRTCNSDPGDILGDYRIIQATNLVNSHVKFIRRQANEVAHRLVRMATLISS</sequence>
<protein>
    <submittedName>
        <fullName evidence="2">Cytochrome P450</fullName>
    </submittedName>
</protein>
<feature type="non-terminal residue" evidence="2">
    <location>
        <position position="1"/>
    </location>
</feature>
<dbReference type="InterPro" id="IPR002156">
    <property type="entry name" value="RNaseH_domain"/>
</dbReference>
<dbReference type="EMBL" id="LXQA010350655">
    <property type="protein sequence ID" value="MCI45936.1"/>
    <property type="molecule type" value="Genomic_DNA"/>
</dbReference>
<dbReference type="GO" id="GO:0003676">
    <property type="term" value="F:nucleic acid binding"/>
    <property type="evidence" value="ECO:0007669"/>
    <property type="project" value="InterPro"/>
</dbReference>
<dbReference type="AlphaFoldDB" id="A0A392SDL5"/>
<name>A0A392SDL5_9FABA</name>
<evidence type="ECO:0000313" key="3">
    <source>
        <dbReference type="Proteomes" id="UP000265520"/>
    </source>
</evidence>
<comment type="caution">
    <text evidence="2">The sequence shown here is derived from an EMBL/GenBank/DDBJ whole genome shotgun (WGS) entry which is preliminary data.</text>
</comment>
<evidence type="ECO:0000313" key="2">
    <source>
        <dbReference type="EMBL" id="MCI45936.1"/>
    </source>
</evidence>